<evidence type="ECO:0000256" key="2">
    <source>
        <dbReference type="ARBA" id="ARBA00004174"/>
    </source>
</evidence>
<comment type="cofactor">
    <cofactor evidence="1">
        <name>heme</name>
        <dbReference type="ChEBI" id="CHEBI:30413"/>
    </cofactor>
</comment>
<dbReference type="GO" id="GO:0005789">
    <property type="term" value="C:endoplasmic reticulum membrane"/>
    <property type="evidence" value="ECO:0007669"/>
    <property type="project" value="UniProtKB-SubCell"/>
</dbReference>
<evidence type="ECO:0000256" key="5">
    <source>
        <dbReference type="ARBA" id="ARBA00022617"/>
    </source>
</evidence>
<keyword evidence="13" id="KW-1133">Transmembrane helix</keyword>
<keyword evidence="9" id="KW-0560">Oxidoreductase</keyword>
<dbReference type="InterPro" id="IPR050476">
    <property type="entry name" value="Insect_CytP450_Detox"/>
</dbReference>
<keyword evidence="13" id="KW-0812">Transmembrane</keyword>
<dbReference type="PANTHER" id="PTHR24292">
    <property type="entry name" value="CYTOCHROME P450"/>
    <property type="match status" value="1"/>
</dbReference>
<dbReference type="EMBL" id="UFQS01000523">
    <property type="protein sequence ID" value="SSX04576.1"/>
    <property type="molecule type" value="Genomic_DNA"/>
</dbReference>
<organism evidence="15">
    <name type="scientific">Culicoides sonorensis</name>
    <name type="common">Biting midge</name>
    <dbReference type="NCBI Taxonomy" id="179676"/>
    <lineage>
        <taxon>Eukaryota</taxon>
        <taxon>Metazoa</taxon>
        <taxon>Ecdysozoa</taxon>
        <taxon>Arthropoda</taxon>
        <taxon>Hexapoda</taxon>
        <taxon>Insecta</taxon>
        <taxon>Pterygota</taxon>
        <taxon>Neoptera</taxon>
        <taxon>Endopterygota</taxon>
        <taxon>Diptera</taxon>
        <taxon>Nematocera</taxon>
        <taxon>Chironomoidea</taxon>
        <taxon>Ceratopogonidae</taxon>
        <taxon>Ceratopogoninae</taxon>
        <taxon>Culicoides</taxon>
        <taxon>Monoculicoides</taxon>
    </lineage>
</organism>
<dbReference type="SUPFAM" id="SSF48264">
    <property type="entry name" value="Cytochrome P450"/>
    <property type="match status" value="1"/>
</dbReference>
<dbReference type="Gene3D" id="1.10.630.10">
    <property type="entry name" value="Cytochrome P450"/>
    <property type="match status" value="1"/>
</dbReference>
<accession>A0A336M7T9</accession>
<evidence type="ECO:0000256" key="11">
    <source>
        <dbReference type="ARBA" id="ARBA00023033"/>
    </source>
</evidence>
<reference evidence="14" key="1">
    <citation type="submission" date="2018-04" db="EMBL/GenBank/DDBJ databases">
        <authorList>
            <person name="Go L.Y."/>
            <person name="Mitchell J.A."/>
        </authorList>
    </citation>
    <scope>NUCLEOTIDE SEQUENCE</scope>
    <source>
        <tissue evidence="14">Whole organism</tissue>
    </source>
</reference>
<dbReference type="InterPro" id="IPR036396">
    <property type="entry name" value="Cyt_P450_sf"/>
</dbReference>
<proteinExistence type="inferred from homology"/>
<feature type="transmembrane region" description="Helical" evidence="13">
    <location>
        <begin position="7"/>
        <end position="32"/>
    </location>
</feature>
<dbReference type="OMA" id="DRGLHVN"/>
<keyword evidence="6" id="KW-0479">Metal-binding</keyword>
<keyword evidence="10" id="KW-0408">Iron</keyword>
<keyword evidence="8" id="KW-0492">Microsome</keyword>
<keyword evidence="11" id="KW-0503">Monooxygenase</keyword>
<evidence type="ECO:0000256" key="1">
    <source>
        <dbReference type="ARBA" id="ARBA00001971"/>
    </source>
</evidence>
<evidence type="ECO:0000313" key="14">
    <source>
        <dbReference type="EMBL" id="SSX04576.1"/>
    </source>
</evidence>
<evidence type="ECO:0000256" key="10">
    <source>
        <dbReference type="ARBA" id="ARBA00023004"/>
    </source>
</evidence>
<evidence type="ECO:0000256" key="9">
    <source>
        <dbReference type="ARBA" id="ARBA00023002"/>
    </source>
</evidence>
<evidence type="ECO:0000256" key="7">
    <source>
        <dbReference type="ARBA" id="ARBA00022824"/>
    </source>
</evidence>
<dbReference type="Pfam" id="PF00067">
    <property type="entry name" value="p450"/>
    <property type="match status" value="1"/>
</dbReference>
<dbReference type="PANTHER" id="PTHR24292:SF100">
    <property type="entry name" value="CYTOCHROME P450 6A16, ISOFORM B-RELATED"/>
    <property type="match status" value="1"/>
</dbReference>
<dbReference type="GO" id="GO:0004497">
    <property type="term" value="F:monooxygenase activity"/>
    <property type="evidence" value="ECO:0007669"/>
    <property type="project" value="UniProtKB-KW"/>
</dbReference>
<name>A0A336M7T9_CULSO</name>
<dbReference type="GO" id="GO:0016705">
    <property type="term" value="F:oxidoreductase activity, acting on paired donors, with incorporation or reduction of molecular oxygen"/>
    <property type="evidence" value="ECO:0007669"/>
    <property type="project" value="InterPro"/>
</dbReference>
<keyword evidence="7" id="KW-0256">Endoplasmic reticulum</keyword>
<dbReference type="InterPro" id="IPR002401">
    <property type="entry name" value="Cyt_P450_E_grp-I"/>
</dbReference>
<evidence type="ECO:0000256" key="3">
    <source>
        <dbReference type="ARBA" id="ARBA00004406"/>
    </source>
</evidence>
<keyword evidence="5" id="KW-0349">Heme</keyword>
<dbReference type="GO" id="GO:0020037">
    <property type="term" value="F:heme binding"/>
    <property type="evidence" value="ECO:0007669"/>
    <property type="project" value="InterPro"/>
</dbReference>
<evidence type="ECO:0000313" key="15">
    <source>
        <dbReference type="EMBL" id="SSX24939.1"/>
    </source>
</evidence>
<dbReference type="EMBL" id="UFQT01000523">
    <property type="protein sequence ID" value="SSX24939.1"/>
    <property type="molecule type" value="Genomic_DNA"/>
</dbReference>
<evidence type="ECO:0000256" key="13">
    <source>
        <dbReference type="SAM" id="Phobius"/>
    </source>
</evidence>
<comment type="similarity">
    <text evidence="4">Belongs to the cytochrome P450 family.</text>
</comment>
<dbReference type="InterPro" id="IPR001128">
    <property type="entry name" value="Cyt_P450"/>
</dbReference>
<sequence length="367" mass="42816">MIQFWKILLFSFPFIAVIAFYIYTKLVTFQYWTRRNVKQLNPVFPLGDLYEFIKQGVGLGTFYDNLYQNTKKYRFIGFYNLTKPTLIVNDVEMVKNILVRDSSYFVDRGTYSDEKRDPLSGGLFSLSGDRWRHMRMKLTPTFTSGKIKGMFGTMMDCGLRLKKYVLECEKTGEEIEIKDLMARYTTDIVASVAFGNEIDSINNPDEIFREMGRKIAGLSFKNAFRLGATLLAPNLLKHSRMKAVDDDVEEFFIQLVKKNLDYRESNNVSRRDFLQLMIQLRNTGSIKLTDDWDTKISKVKTMTLHEMAAQAFTFYFAGFETSSTTMSFCLYELAKNPVILEKVQKEIDQILNRYDSEWSYESLQEMT</sequence>
<protein>
    <submittedName>
        <fullName evidence="15">CSON011744 protein</fullName>
    </submittedName>
</protein>
<gene>
    <name evidence="15" type="primary">CSON011744</name>
</gene>
<evidence type="ECO:0000256" key="8">
    <source>
        <dbReference type="ARBA" id="ARBA00022848"/>
    </source>
</evidence>
<dbReference type="AlphaFoldDB" id="A0A336M7T9"/>
<dbReference type="GO" id="GO:0005506">
    <property type="term" value="F:iron ion binding"/>
    <property type="evidence" value="ECO:0007669"/>
    <property type="project" value="InterPro"/>
</dbReference>
<comment type="subcellular location">
    <subcellularLocation>
        <location evidence="3">Endoplasmic reticulum membrane</location>
        <topology evidence="3">Peripheral membrane protein</topology>
    </subcellularLocation>
    <subcellularLocation>
        <location evidence="2">Microsome membrane</location>
        <topology evidence="2">Peripheral membrane protein</topology>
    </subcellularLocation>
</comment>
<dbReference type="CDD" id="cd11056">
    <property type="entry name" value="CYP6-like"/>
    <property type="match status" value="1"/>
</dbReference>
<dbReference type="VEuPathDB" id="VectorBase:CSON011744"/>
<evidence type="ECO:0000256" key="4">
    <source>
        <dbReference type="ARBA" id="ARBA00010617"/>
    </source>
</evidence>
<evidence type="ECO:0000256" key="12">
    <source>
        <dbReference type="ARBA" id="ARBA00023136"/>
    </source>
</evidence>
<reference evidence="15" key="2">
    <citation type="submission" date="2018-07" db="EMBL/GenBank/DDBJ databases">
        <authorList>
            <person name="Quirk P.G."/>
            <person name="Krulwich T.A."/>
        </authorList>
    </citation>
    <scope>NUCLEOTIDE SEQUENCE</scope>
</reference>
<dbReference type="PRINTS" id="PR00463">
    <property type="entry name" value="EP450I"/>
</dbReference>
<evidence type="ECO:0000256" key="6">
    <source>
        <dbReference type="ARBA" id="ARBA00022723"/>
    </source>
</evidence>
<keyword evidence="12 13" id="KW-0472">Membrane</keyword>